<gene>
    <name evidence="2" type="ORF">AUC70_09550</name>
</gene>
<protein>
    <submittedName>
        <fullName evidence="2">Uncharacterized protein</fullName>
    </submittedName>
</protein>
<reference evidence="2 3" key="1">
    <citation type="journal article" date="2016" name="Environ. Microbiol.">
        <title>New Methyloceanibacter diversity from North Sea sediments includes methanotroph containing solely the soluble methane monooxygenase.</title>
        <authorList>
            <person name="Vekeman B."/>
            <person name="Kerckhof F.M."/>
            <person name="Cremers G."/>
            <person name="de Vos P."/>
            <person name="Vandamme P."/>
            <person name="Boon N."/>
            <person name="Op den Camp H.J."/>
            <person name="Heylen K."/>
        </authorList>
    </citation>
    <scope>NUCLEOTIDE SEQUENCE [LARGE SCALE GENOMIC DNA]</scope>
    <source>
        <strain evidence="2 3">R-67176</strain>
    </source>
</reference>
<proteinExistence type="predicted"/>
<comment type="caution">
    <text evidence="2">The sequence shown here is derived from an EMBL/GenBank/DDBJ whole genome shotgun (WGS) entry which is preliminary data.</text>
</comment>
<organism evidence="2 3">
    <name type="scientific">Methyloceanibacter stevinii</name>
    <dbReference type="NCBI Taxonomy" id="1774970"/>
    <lineage>
        <taxon>Bacteria</taxon>
        <taxon>Pseudomonadati</taxon>
        <taxon>Pseudomonadota</taxon>
        <taxon>Alphaproteobacteria</taxon>
        <taxon>Hyphomicrobiales</taxon>
        <taxon>Hyphomicrobiaceae</taxon>
        <taxon>Methyloceanibacter</taxon>
    </lineage>
</organism>
<evidence type="ECO:0000313" key="3">
    <source>
        <dbReference type="Proteomes" id="UP000094172"/>
    </source>
</evidence>
<dbReference type="Proteomes" id="UP000094172">
    <property type="component" value="Unassembled WGS sequence"/>
</dbReference>
<sequence>MVVGGGYGAVWLAVLAGFFGCLAAVLIRHAIINKAAGMGRDDTKIPGLVVLYAIIASLAGSLAAKEVSDLAGLGAGTGLGALAGLFSAMLLAMLLITYHTHPGEKPVIRAIRN</sequence>
<keyword evidence="1" id="KW-1133">Transmembrane helix</keyword>
<keyword evidence="1" id="KW-0812">Transmembrane</keyword>
<accession>A0A1E3VKP6</accession>
<feature type="transmembrane region" description="Helical" evidence="1">
    <location>
        <begin position="6"/>
        <end position="27"/>
    </location>
</feature>
<keyword evidence="3" id="KW-1185">Reference proteome</keyword>
<dbReference type="AlphaFoldDB" id="A0A1E3VKP6"/>
<dbReference type="EMBL" id="LPWE01000013">
    <property type="protein sequence ID" value="ODR93861.1"/>
    <property type="molecule type" value="Genomic_DNA"/>
</dbReference>
<evidence type="ECO:0000313" key="2">
    <source>
        <dbReference type="EMBL" id="ODR93861.1"/>
    </source>
</evidence>
<keyword evidence="1" id="KW-0472">Membrane</keyword>
<evidence type="ECO:0000256" key="1">
    <source>
        <dbReference type="SAM" id="Phobius"/>
    </source>
</evidence>
<feature type="transmembrane region" description="Helical" evidence="1">
    <location>
        <begin position="47"/>
        <end position="64"/>
    </location>
</feature>
<name>A0A1E3VKP6_9HYPH</name>
<feature type="transmembrane region" description="Helical" evidence="1">
    <location>
        <begin position="70"/>
        <end position="96"/>
    </location>
</feature>